<feature type="coiled-coil region" evidence="1">
    <location>
        <begin position="206"/>
        <end position="233"/>
    </location>
</feature>
<keyword evidence="1" id="KW-0175">Coiled coil</keyword>
<accession>A0ABQ7CVG3</accession>
<comment type="caution">
    <text evidence="3">The sequence shown here is derived from an EMBL/GenBank/DDBJ whole genome shotgun (WGS) entry which is preliminary data.</text>
</comment>
<evidence type="ECO:0000256" key="1">
    <source>
        <dbReference type="SAM" id="Coils"/>
    </source>
</evidence>
<gene>
    <name evidence="3" type="ORF">DY000_02016537</name>
</gene>
<keyword evidence="4" id="KW-1185">Reference proteome</keyword>
<evidence type="ECO:0000256" key="2">
    <source>
        <dbReference type="SAM" id="MobiDB-lite"/>
    </source>
</evidence>
<reference evidence="3 4" key="1">
    <citation type="journal article" date="2020" name="BMC Genomics">
        <title>Intraspecific diversification of the crop wild relative Brassica cretica Lam. using demographic model selection.</title>
        <authorList>
            <person name="Kioukis A."/>
            <person name="Michalopoulou V.A."/>
            <person name="Briers L."/>
            <person name="Pirintsos S."/>
            <person name="Studholme D.J."/>
            <person name="Pavlidis P."/>
            <person name="Sarris P.F."/>
        </authorList>
    </citation>
    <scope>NUCLEOTIDE SEQUENCE [LARGE SCALE GENOMIC DNA]</scope>
    <source>
        <strain evidence="4">cv. PFS-1207/04</strain>
    </source>
</reference>
<feature type="region of interest" description="Disordered" evidence="2">
    <location>
        <begin position="86"/>
        <end position="111"/>
    </location>
</feature>
<evidence type="ECO:0000313" key="4">
    <source>
        <dbReference type="Proteomes" id="UP000266723"/>
    </source>
</evidence>
<name>A0ABQ7CVG3_BRACR</name>
<proteinExistence type="predicted"/>
<dbReference type="EMBL" id="QGKV02000759">
    <property type="protein sequence ID" value="KAF3563872.1"/>
    <property type="molecule type" value="Genomic_DNA"/>
</dbReference>
<organism evidence="3 4">
    <name type="scientific">Brassica cretica</name>
    <name type="common">Mustard</name>
    <dbReference type="NCBI Taxonomy" id="69181"/>
    <lineage>
        <taxon>Eukaryota</taxon>
        <taxon>Viridiplantae</taxon>
        <taxon>Streptophyta</taxon>
        <taxon>Embryophyta</taxon>
        <taxon>Tracheophyta</taxon>
        <taxon>Spermatophyta</taxon>
        <taxon>Magnoliopsida</taxon>
        <taxon>eudicotyledons</taxon>
        <taxon>Gunneridae</taxon>
        <taxon>Pentapetalae</taxon>
        <taxon>rosids</taxon>
        <taxon>malvids</taxon>
        <taxon>Brassicales</taxon>
        <taxon>Brassicaceae</taxon>
        <taxon>Brassiceae</taxon>
        <taxon>Brassica</taxon>
    </lineage>
</organism>
<dbReference type="Proteomes" id="UP000266723">
    <property type="component" value="Unassembled WGS sequence"/>
</dbReference>
<sequence>MWFRPEWNPGSQDYWSNFLPKGSLLRMSNSGLLECTGYSPSLITKSSNKGQTIGEKYSGIEFLQTSGRTPASVFLLEGIPVPRIPAGRNPGSPLRSTPGLVPRTAPSPREKWKTSDRENLTYFRIWKSLTYSNRLRPALGRLYKGNLNPKATEANNDFAVTLERLQQDVPRSDELYEINMVVRELKLGLKMARDRERGNAVQLAAAEKLGNQAASLEARLRVVSNERNSALEQVSFLEATFESSANKFSDDIRRATYDAKKALADNYLDVLVSLKEKWEKKKAATDYEARLREVMANIDLLKEIMHNNLLASDDLSRLRTKEITEDLPEDFFAKVPFTVNDTGDEMKCAGGQFEDGEFDIEDFAALVGGAGCNRRLDQGPGLQLTVKNIAIFGNRKFNELDLRGFADSGHLLLSLEVWDFPKGRPRIWVVSSNAVRRGVWLSDPHEIMSTLFFGAGGGELGDSGSVSLLLLFEEPLAFRLDFGVAGSSSSSSVFSLRILADGSAGVVTASLPYWVTEPRLLNGSRSRWSSILGVRCLFLPARCNSSFTEACSATEAVVGFFLGRWLGAPRVPARLDLVGRVRSSAACLSPGRVQTRAPVRSGIEVLSGTEVQSGGEDRSWVDNRSWFEVPIGGIRCVRAVPVVPLVQRGFQRVLSLCVDLLTGCSRDLRNCSAISGSSKSLSGAHVLAMGFNSSQSI</sequence>
<protein>
    <submittedName>
        <fullName evidence="3">Uncharacterized protein</fullName>
    </submittedName>
</protein>
<evidence type="ECO:0000313" key="3">
    <source>
        <dbReference type="EMBL" id="KAF3563872.1"/>
    </source>
</evidence>